<evidence type="ECO:0000256" key="1">
    <source>
        <dbReference type="ARBA" id="ARBA00010928"/>
    </source>
</evidence>
<organism evidence="5 6">
    <name type="scientific">Streptomyces longwoodensis</name>
    <dbReference type="NCBI Taxonomy" id="68231"/>
    <lineage>
        <taxon>Bacteria</taxon>
        <taxon>Bacillati</taxon>
        <taxon>Actinomycetota</taxon>
        <taxon>Actinomycetes</taxon>
        <taxon>Kitasatosporales</taxon>
        <taxon>Streptomycetaceae</taxon>
        <taxon>Streptomyces</taxon>
    </lineage>
</organism>
<dbReference type="PANTHER" id="PTHR43708:SF5">
    <property type="entry name" value="CONSERVED EXPRESSED OXIDOREDUCTASE (EUROFUNG)-RELATED"/>
    <property type="match status" value="1"/>
</dbReference>
<comment type="similarity">
    <text evidence="1">Belongs to the Gfo/Idh/MocA family.</text>
</comment>
<dbReference type="EMBL" id="LMWS01000010">
    <property type="protein sequence ID" value="KUN39781.1"/>
    <property type="molecule type" value="Genomic_DNA"/>
</dbReference>
<accession>A0A101R145</accession>
<dbReference type="SUPFAM" id="SSF51735">
    <property type="entry name" value="NAD(P)-binding Rossmann-fold domains"/>
    <property type="match status" value="1"/>
</dbReference>
<reference evidence="5 6" key="1">
    <citation type="submission" date="2015-10" db="EMBL/GenBank/DDBJ databases">
        <title>Draft genome sequence of Streptomyces longwoodensis DSM 41677, type strain for the species Streptomyces longwoodensis.</title>
        <authorList>
            <person name="Ruckert C."/>
            <person name="Winkler A."/>
            <person name="Kalinowski J."/>
            <person name="Kampfer P."/>
            <person name="Glaeser S."/>
        </authorList>
    </citation>
    <scope>NUCLEOTIDE SEQUENCE [LARGE SCALE GENOMIC DNA]</scope>
    <source>
        <strain evidence="5 6">DSM 41677</strain>
    </source>
</reference>
<evidence type="ECO:0000256" key="2">
    <source>
        <dbReference type="ARBA" id="ARBA00023002"/>
    </source>
</evidence>
<keyword evidence="6" id="KW-1185">Reference proteome</keyword>
<feature type="domain" description="GFO/IDH/MocA-like oxidoreductase" evidence="4">
    <location>
        <begin position="136"/>
        <end position="254"/>
    </location>
</feature>
<dbReference type="Pfam" id="PF22725">
    <property type="entry name" value="GFO_IDH_MocA_C3"/>
    <property type="match status" value="1"/>
</dbReference>
<dbReference type="AlphaFoldDB" id="A0A101R145"/>
<evidence type="ECO:0000313" key="6">
    <source>
        <dbReference type="Proteomes" id="UP000053271"/>
    </source>
</evidence>
<evidence type="ECO:0000259" key="4">
    <source>
        <dbReference type="Pfam" id="PF22725"/>
    </source>
</evidence>
<dbReference type="InterPro" id="IPR051317">
    <property type="entry name" value="Gfo/Idh/MocA_oxidoreduct"/>
</dbReference>
<name>A0A101R145_9ACTN</name>
<protein>
    <recommendedName>
        <fullName evidence="7">Oxidoreductase</fullName>
    </recommendedName>
</protein>
<evidence type="ECO:0000259" key="3">
    <source>
        <dbReference type="Pfam" id="PF01408"/>
    </source>
</evidence>
<evidence type="ECO:0000313" key="5">
    <source>
        <dbReference type="EMBL" id="KUN39781.1"/>
    </source>
</evidence>
<evidence type="ECO:0008006" key="7">
    <source>
        <dbReference type="Google" id="ProtNLM"/>
    </source>
</evidence>
<sequence>MRVGVVGCGQIVEQGHLPVLLGTPGLHLTGLVDLVPHRALRLAGLAQTGGQSVPVFRSVAELVDRARPDLVLLATPPSVRSAELRTLGEAGVAVLCEKPLANSVEEADALLSDAARTGAKVFMTHNYAFFPEYLLLIRLVREGHIGSLRSILISCLGSYPWDGVAEFRPGWRYDRTLSGGGRLVDTGWHALYLAELLAGRAPTEVMATAEFDPAPPFDRECFAHYRHGDVHVSLAVGTGHGPVAFEVRGEQGRLHLDFDPAAGDYSAVPRAVRLYRDGRPVHSWDVPRERGMITQGLYEEIGNRLAHGTEPYPHSLRHGRDLVATVETTYQAAQERRWLSLDARAEEAGRAAV</sequence>
<dbReference type="RefSeq" id="WP_067230787.1">
    <property type="nucleotide sequence ID" value="NZ_KQ948550.1"/>
</dbReference>
<dbReference type="Gene3D" id="3.30.360.10">
    <property type="entry name" value="Dihydrodipicolinate Reductase, domain 2"/>
    <property type="match status" value="1"/>
</dbReference>
<dbReference type="GeneID" id="91424731"/>
<dbReference type="Pfam" id="PF01408">
    <property type="entry name" value="GFO_IDH_MocA"/>
    <property type="match status" value="1"/>
</dbReference>
<dbReference type="InterPro" id="IPR036291">
    <property type="entry name" value="NAD(P)-bd_dom_sf"/>
</dbReference>
<gene>
    <name evidence="5" type="ORF">AQJ30_08960</name>
</gene>
<dbReference type="Proteomes" id="UP000053271">
    <property type="component" value="Unassembled WGS sequence"/>
</dbReference>
<dbReference type="PANTHER" id="PTHR43708">
    <property type="entry name" value="CONSERVED EXPRESSED OXIDOREDUCTASE (EUROFUNG)"/>
    <property type="match status" value="1"/>
</dbReference>
<dbReference type="GO" id="GO:0000166">
    <property type="term" value="F:nucleotide binding"/>
    <property type="evidence" value="ECO:0007669"/>
    <property type="project" value="InterPro"/>
</dbReference>
<comment type="caution">
    <text evidence="5">The sequence shown here is derived from an EMBL/GenBank/DDBJ whole genome shotgun (WGS) entry which is preliminary data.</text>
</comment>
<dbReference type="Gene3D" id="3.40.50.720">
    <property type="entry name" value="NAD(P)-binding Rossmann-like Domain"/>
    <property type="match status" value="1"/>
</dbReference>
<dbReference type="GO" id="GO:0016491">
    <property type="term" value="F:oxidoreductase activity"/>
    <property type="evidence" value="ECO:0007669"/>
    <property type="project" value="UniProtKB-KW"/>
</dbReference>
<keyword evidence="2" id="KW-0560">Oxidoreductase</keyword>
<feature type="domain" description="Gfo/Idh/MocA-like oxidoreductase N-terminal" evidence="3">
    <location>
        <begin position="1"/>
        <end position="125"/>
    </location>
</feature>
<dbReference type="SUPFAM" id="SSF55347">
    <property type="entry name" value="Glyceraldehyde-3-phosphate dehydrogenase-like, C-terminal domain"/>
    <property type="match status" value="1"/>
</dbReference>
<dbReference type="STRING" id="68231.AQJ30_08960"/>
<dbReference type="InterPro" id="IPR055170">
    <property type="entry name" value="GFO_IDH_MocA-like_dom"/>
</dbReference>
<proteinExistence type="inferred from homology"/>
<dbReference type="InterPro" id="IPR000683">
    <property type="entry name" value="Gfo/Idh/MocA-like_OxRdtase_N"/>
</dbReference>